<reference evidence="4 5" key="1">
    <citation type="journal article" date="2021" name="Commun. Biol.">
        <title>The genome of Shorea leprosula (Dipterocarpaceae) highlights the ecological relevance of drought in aseasonal tropical rainforests.</title>
        <authorList>
            <person name="Ng K.K.S."/>
            <person name="Kobayashi M.J."/>
            <person name="Fawcett J.A."/>
            <person name="Hatakeyama M."/>
            <person name="Paape T."/>
            <person name="Ng C.H."/>
            <person name="Ang C.C."/>
            <person name="Tnah L.H."/>
            <person name="Lee C.T."/>
            <person name="Nishiyama T."/>
            <person name="Sese J."/>
            <person name="O'Brien M.J."/>
            <person name="Copetti D."/>
            <person name="Mohd Noor M.I."/>
            <person name="Ong R.C."/>
            <person name="Putra M."/>
            <person name="Sireger I.Z."/>
            <person name="Indrioko S."/>
            <person name="Kosugi Y."/>
            <person name="Izuno A."/>
            <person name="Isagi Y."/>
            <person name="Lee S.L."/>
            <person name="Shimizu K.K."/>
        </authorList>
    </citation>
    <scope>NUCLEOTIDE SEQUENCE [LARGE SCALE GENOMIC DNA]</scope>
    <source>
        <strain evidence="4">214</strain>
    </source>
</reference>
<dbReference type="AlphaFoldDB" id="A0AAV5JM25"/>
<dbReference type="PANTHER" id="PTHR47936:SF1">
    <property type="entry name" value="PENTATRICOPEPTIDE REPEAT-CONTAINING PROTEIN GUN1, CHLOROPLASTIC"/>
    <property type="match status" value="1"/>
</dbReference>
<comment type="similarity">
    <text evidence="1">Belongs to the PPR family. P subfamily.</text>
</comment>
<evidence type="ECO:0000313" key="5">
    <source>
        <dbReference type="Proteomes" id="UP001054252"/>
    </source>
</evidence>
<keyword evidence="5" id="KW-1185">Reference proteome</keyword>
<dbReference type="PANTHER" id="PTHR47936">
    <property type="entry name" value="PPR_LONG DOMAIN-CONTAINING PROTEIN"/>
    <property type="match status" value="1"/>
</dbReference>
<sequence length="139" mass="16381">MYRALSAHRLVYRARISRLVKSGLIDQATQVFDEMSQSDCRVFSLDYNRFIGVLVKHSRFDLAEQYYFQMLPQGFSLNSFTYSRFISGLCTIKNFTLIDILLRDMDMFNYVPDIWAFNIYLTVLCRDNMVDSLYDTLST</sequence>
<evidence type="ECO:0000256" key="2">
    <source>
        <dbReference type="ARBA" id="ARBA00022737"/>
    </source>
</evidence>
<keyword evidence="2" id="KW-0677">Repeat</keyword>
<protein>
    <recommendedName>
        <fullName evidence="6">Pentatricopeptide repeat-containing protein</fullName>
    </recommendedName>
</protein>
<dbReference type="NCBIfam" id="TIGR00756">
    <property type="entry name" value="PPR"/>
    <property type="match status" value="2"/>
</dbReference>
<dbReference type="InterPro" id="IPR002885">
    <property type="entry name" value="PPR_rpt"/>
</dbReference>
<evidence type="ECO:0000256" key="1">
    <source>
        <dbReference type="ARBA" id="ARBA00007626"/>
    </source>
</evidence>
<dbReference type="EMBL" id="BPVZ01000041">
    <property type="protein sequence ID" value="GKV14622.1"/>
    <property type="molecule type" value="Genomic_DNA"/>
</dbReference>
<comment type="caution">
    <text evidence="4">The sequence shown here is derived from an EMBL/GenBank/DDBJ whole genome shotgun (WGS) entry which is preliminary data.</text>
</comment>
<feature type="repeat" description="PPR" evidence="3">
    <location>
        <begin position="8"/>
        <end position="42"/>
    </location>
</feature>
<accession>A0AAV5JM25</accession>
<dbReference type="InterPro" id="IPR011990">
    <property type="entry name" value="TPR-like_helical_dom_sf"/>
</dbReference>
<dbReference type="GO" id="GO:0010019">
    <property type="term" value="P:chloroplast-nucleus signaling pathway"/>
    <property type="evidence" value="ECO:0007669"/>
    <property type="project" value="TreeGrafter"/>
</dbReference>
<dbReference type="PROSITE" id="PS51375">
    <property type="entry name" value="PPR"/>
    <property type="match status" value="1"/>
</dbReference>
<dbReference type="Gene3D" id="1.25.40.10">
    <property type="entry name" value="Tetratricopeptide repeat domain"/>
    <property type="match status" value="1"/>
</dbReference>
<dbReference type="Pfam" id="PF01535">
    <property type="entry name" value="PPR"/>
    <property type="match status" value="1"/>
</dbReference>
<organism evidence="4 5">
    <name type="scientific">Rubroshorea leprosula</name>
    <dbReference type="NCBI Taxonomy" id="152421"/>
    <lineage>
        <taxon>Eukaryota</taxon>
        <taxon>Viridiplantae</taxon>
        <taxon>Streptophyta</taxon>
        <taxon>Embryophyta</taxon>
        <taxon>Tracheophyta</taxon>
        <taxon>Spermatophyta</taxon>
        <taxon>Magnoliopsida</taxon>
        <taxon>eudicotyledons</taxon>
        <taxon>Gunneridae</taxon>
        <taxon>Pentapetalae</taxon>
        <taxon>rosids</taxon>
        <taxon>malvids</taxon>
        <taxon>Malvales</taxon>
        <taxon>Dipterocarpaceae</taxon>
        <taxon>Rubroshorea</taxon>
    </lineage>
</organism>
<dbReference type="Proteomes" id="UP001054252">
    <property type="component" value="Unassembled WGS sequence"/>
</dbReference>
<gene>
    <name evidence="4" type="ORF">SLEP1_g25465</name>
</gene>
<evidence type="ECO:0000313" key="4">
    <source>
        <dbReference type="EMBL" id="GKV14622.1"/>
    </source>
</evidence>
<evidence type="ECO:0008006" key="6">
    <source>
        <dbReference type="Google" id="ProtNLM"/>
    </source>
</evidence>
<proteinExistence type="inferred from homology"/>
<name>A0AAV5JM25_9ROSI</name>
<evidence type="ECO:0000256" key="3">
    <source>
        <dbReference type="PROSITE-ProRule" id="PRU00708"/>
    </source>
</evidence>
<dbReference type="GO" id="GO:0031930">
    <property type="term" value="P:mitochondria-nucleus signaling pathway"/>
    <property type="evidence" value="ECO:0007669"/>
    <property type="project" value="TreeGrafter"/>
</dbReference>
<dbReference type="GO" id="GO:0009507">
    <property type="term" value="C:chloroplast"/>
    <property type="evidence" value="ECO:0007669"/>
    <property type="project" value="TreeGrafter"/>
</dbReference>
<dbReference type="Pfam" id="PF13041">
    <property type="entry name" value="PPR_2"/>
    <property type="match status" value="1"/>
</dbReference>